<dbReference type="OMA" id="QMRHATD"/>
<feature type="region of interest" description="Disordered" evidence="1">
    <location>
        <begin position="226"/>
        <end position="348"/>
    </location>
</feature>
<keyword evidence="3" id="KW-1185">Reference proteome</keyword>
<accession>A0A0K9PAK5</accession>
<dbReference type="EMBL" id="LFYR01001055">
    <property type="protein sequence ID" value="KMZ65210.1"/>
    <property type="molecule type" value="Genomic_DNA"/>
</dbReference>
<dbReference type="PANTHER" id="PTHR31722:SF0">
    <property type="entry name" value="OS06G0675200 PROTEIN"/>
    <property type="match status" value="1"/>
</dbReference>
<dbReference type="PANTHER" id="PTHR31722">
    <property type="entry name" value="OS06G0675200 PROTEIN"/>
    <property type="match status" value="1"/>
</dbReference>
<name>A0A0K9PAK5_ZOSMR</name>
<proteinExistence type="predicted"/>
<dbReference type="AlphaFoldDB" id="A0A0K9PAK5"/>
<evidence type="ECO:0000313" key="2">
    <source>
        <dbReference type="EMBL" id="KMZ65210.1"/>
    </source>
</evidence>
<comment type="caution">
    <text evidence="2">The sequence shown here is derived from an EMBL/GenBank/DDBJ whole genome shotgun (WGS) entry which is preliminary data.</text>
</comment>
<reference evidence="3" key="1">
    <citation type="journal article" date="2016" name="Nature">
        <title>The genome of the seagrass Zostera marina reveals angiosperm adaptation to the sea.</title>
        <authorList>
            <person name="Olsen J.L."/>
            <person name="Rouze P."/>
            <person name="Verhelst B."/>
            <person name="Lin Y.-C."/>
            <person name="Bayer T."/>
            <person name="Collen J."/>
            <person name="Dattolo E."/>
            <person name="De Paoli E."/>
            <person name="Dittami S."/>
            <person name="Maumus F."/>
            <person name="Michel G."/>
            <person name="Kersting A."/>
            <person name="Lauritano C."/>
            <person name="Lohaus R."/>
            <person name="Toepel M."/>
            <person name="Tonon T."/>
            <person name="Vanneste K."/>
            <person name="Amirebrahimi M."/>
            <person name="Brakel J."/>
            <person name="Bostroem C."/>
            <person name="Chovatia M."/>
            <person name="Grimwood J."/>
            <person name="Jenkins J.W."/>
            <person name="Jueterbock A."/>
            <person name="Mraz A."/>
            <person name="Stam W.T."/>
            <person name="Tice H."/>
            <person name="Bornberg-Bauer E."/>
            <person name="Green P.J."/>
            <person name="Pearson G.A."/>
            <person name="Procaccini G."/>
            <person name="Duarte C.M."/>
            <person name="Schmutz J."/>
            <person name="Reusch T.B.H."/>
            <person name="Van de Peer Y."/>
        </authorList>
    </citation>
    <scope>NUCLEOTIDE SEQUENCE [LARGE SCALE GENOMIC DNA]</scope>
    <source>
        <strain evidence="3">cv. Finnish</strain>
    </source>
</reference>
<feature type="compositionally biased region" description="Polar residues" evidence="1">
    <location>
        <begin position="176"/>
        <end position="187"/>
    </location>
</feature>
<gene>
    <name evidence="2" type="ORF">ZOSMA_330G00210</name>
</gene>
<dbReference type="OrthoDB" id="689767at2759"/>
<evidence type="ECO:0000313" key="3">
    <source>
        <dbReference type="Proteomes" id="UP000036987"/>
    </source>
</evidence>
<feature type="compositionally biased region" description="Basic residues" evidence="1">
    <location>
        <begin position="188"/>
        <end position="197"/>
    </location>
</feature>
<feature type="region of interest" description="Disordered" evidence="1">
    <location>
        <begin position="176"/>
        <end position="205"/>
    </location>
</feature>
<feature type="compositionally biased region" description="Low complexity" evidence="1">
    <location>
        <begin position="388"/>
        <end position="397"/>
    </location>
</feature>
<feature type="compositionally biased region" description="Polar residues" evidence="1">
    <location>
        <begin position="322"/>
        <end position="331"/>
    </location>
</feature>
<protein>
    <submittedName>
        <fullName evidence="2">Uncharacterized protein</fullName>
    </submittedName>
</protein>
<sequence length="409" mass="44283">MTSVVVKNVVVMAPDAFLDQCHSTSATSYGWFGSPRISFSIDLPSSSDDKPPTSSESATPPPSKLISSSSSVSLLDFEFCPEDSVSMFPADELISEGKLVPLHLRSNHQEVVLENVSESLDPHEDEDEEGMVTFVEENGVTSVSPKAPKCSSRWKEFLGLKKAAVLNNNKQVQIRNLTKSGTGSGSRSLKHFLHRNSKPTNPNLNDSLSSLVPLLRCDSDSNVDHTPAPLASALPSRRSVDREKSQKPAQIPCPKNQPTKLRVPSKPSRKIPDPTRPLPDYPVVRSGRSQMRHATDSTISPRGVSVDSPRMNSSGKIVFQNLGRSSSSPSTYGAGPRTKSRAMERSYSSSVRITPVLNVPVCSLRGSSKSVFGLFSQQKKDSKKDLPSSSSSSSSSSGNNRSVCKIEKQ</sequence>
<evidence type="ECO:0000256" key="1">
    <source>
        <dbReference type="SAM" id="MobiDB-lite"/>
    </source>
</evidence>
<feature type="region of interest" description="Disordered" evidence="1">
    <location>
        <begin position="376"/>
        <end position="409"/>
    </location>
</feature>
<dbReference type="Proteomes" id="UP000036987">
    <property type="component" value="Unassembled WGS sequence"/>
</dbReference>
<feature type="region of interest" description="Disordered" evidence="1">
    <location>
        <begin position="42"/>
        <end position="67"/>
    </location>
</feature>
<organism evidence="2 3">
    <name type="scientific">Zostera marina</name>
    <name type="common">Eelgrass</name>
    <dbReference type="NCBI Taxonomy" id="29655"/>
    <lineage>
        <taxon>Eukaryota</taxon>
        <taxon>Viridiplantae</taxon>
        <taxon>Streptophyta</taxon>
        <taxon>Embryophyta</taxon>
        <taxon>Tracheophyta</taxon>
        <taxon>Spermatophyta</taxon>
        <taxon>Magnoliopsida</taxon>
        <taxon>Liliopsida</taxon>
        <taxon>Zosteraceae</taxon>
        <taxon>Zostera</taxon>
    </lineage>
</organism>